<dbReference type="EMBL" id="CP098400">
    <property type="protein sequence ID" value="URW78870.1"/>
    <property type="molecule type" value="Genomic_DNA"/>
</dbReference>
<dbReference type="GO" id="GO:0016787">
    <property type="term" value="F:hydrolase activity"/>
    <property type="evidence" value="ECO:0007669"/>
    <property type="project" value="UniProtKB-KW"/>
</dbReference>
<reference evidence="1" key="1">
    <citation type="submission" date="2022-05" db="EMBL/GenBank/DDBJ databases">
        <authorList>
            <person name="Sun X."/>
        </authorList>
    </citation>
    <scope>NUCLEOTIDE SEQUENCE</scope>
    <source>
        <strain evidence="1">Ai-910</strain>
    </source>
</reference>
<keyword evidence="1" id="KW-0378">Hydrolase</keyword>
<dbReference type="Gene3D" id="2.60.120.260">
    <property type="entry name" value="Galactose-binding domain-like"/>
    <property type="match status" value="2"/>
</dbReference>
<evidence type="ECO:0000313" key="2">
    <source>
        <dbReference type="Proteomes" id="UP001056426"/>
    </source>
</evidence>
<accession>A0A9J6ZMX5</accession>
<dbReference type="PANTHER" id="PTHR42732">
    <property type="entry name" value="BETA-GALACTOSIDASE"/>
    <property type="match status" value="1"/>
</dbReference>
<name>A0A9J6ZMX5_9BACT</name>
<dbReference type="Proteomes" id="UP001056426">
    <property type="component" value="Chromosome"/>
</dbReference>
<dbReference type="AlphaFoldDB" id="A0A9J6ZMX5"/>
<dbReference type="RefSeq" id="WP_250722310.1">
    <property type="nucleotide sequence ID" value="NZ_CP098400.1"/>
</dbReference>
<reference evidence="1" key="2">
    <citation type="submission" date="2022-06" db="EMBL/GenBank/DDBJ databases">
        <title>Xiashengella guii gen. nov. sp. nov., a bacterium isolated form anaerobic digestion tank.</title>
        <authorList>
            <person name="Huang H."/>
        </authorList>
    </citation>
    <scope>NUCLEOTIDE SEQUENCE</scope>
    <source>
        <strain evidence="1">Ai-910</strain>
    </source>
</reference>
<sequence>MKKIILIALILVTGTVMYGGDQYVRILDLRDYWKFMIGDDMRWADPNYNDAAWEDIRVPSKWENQGFHGYDGYAWYRKGIIINRSFANEYLTLFLGYIDDVDEVYFNGVRIGRKGNFPPNFSTAYSSERRYNIPAHLVRFDKPNVIAVRVYDSMMDGGITSGNVGLYLRQRDFAPDIDLEGEWKFRVGDRPEWSDAGLDDSDWGTIPVPSFWEDYLSGDYNGYAWYRRSFTVPQAPAGQRYVLSLGKIDDIDEVYINGKLVASTGKMRANPRYNELQNSYNKERYYYLNEGDIIPGKVNVIAVRVYDAGGEGGIYSGTIGLFKLQTFVSYWRKRSQGR</sequence>
<proteinExistence type="predicted"/>
<gene>
    <name evidence="1" type="ORF">M9189_08370</name>
</gene>
<evidence type="ECO:0000313" key="1">
    <source>
        <dbReference type="EMBL" id="URW78870.1"/>
    </source>
</evidence>
<organism evidence="1 2">
    <name type="scientific">Xiashengella succiniciproducens</name>
    <dbReference type="NCBI Taxonomy" id="2949635"/>
    <lineage>
        <taxon>Bacteria</taxon>
        <taxon>Pseudomonadati</taxon>
        <taxon>Bacteroidota</taxon>
        <taxon>Bacteroidia</taxon>
        <taxon>Marinilabiliales</taxon>
        <taxon>Marinilabiliaceae</taxon>
        <taxon>Xiashengella</taxon>
    </lineage>
</organism>
<dbReference type="InterPro" id="IPR008979">
    <property type="entry name" value="Galactose-bd-like_sf"/>
</dbReference>
<dbReference type="PANTHER" id="PTHR42732:SF1">
    <property type="entry name" value="BETA-MANNOSIDASE"/>
    <property type="match status" value="1"/>
</dbReference>
<protein>
    <submittedName>
        <fullName evidence="1">Glycoside hydrolase</fullName>
    </submittedName>
</protein>
<dbReference type="SUPFAM" id="SSF49785">
    <property type="entry name" value="Galactose-binding domain-like"/>
    <property type="match status" value="2"/>
</dbReference>
<dbReference type="InterPro" id="IPR051913">
    <property type="entry name" value="GH2_Domain-Containing"/>
</dbReference>
<keyword evidence="2" id="KW-1185">Reference proteome</keyword>
<dbReference type="KEGG" id="alkq:M9189_08370"/>